<name>A0ABP6UV22_9ACTN</name>
<evidence type="ECO:0000256" key="1">
    <source>
        <dbReference type="SAM" id="Phobius"/>
    </source>
</evidence>
<organism evidence="2 3">
    <name type="scientific">Nocardioides daeguensis</name>
    <dbReference type="NCBI Taxonomy" id="908359"/>
    <lineage>
        <taxon>Bacteria</taxon>
        <taxon>Bacillati</taxon>
        <taxon>Actinomycetota</taxon>
        <taxon>Actinomycetes</taxon>
        <taxon>Propionibacteriales</taxon>
        <taxon>Nocardioidaceae</taxon>
        <taxon>Nocardioides</taxon>
    </lineage>
</organism>
<keyword evidence="1" id="KW-1133">Transmembrane helix</keyword>
<sequence>MRSRLRRYRDDTGAMLVIALVVITTVALVTGAMLTHGFTNFSTTVTLRGVAGTSYASDAAAKVALNNLRLGATAPGWTTPSFPGAWTNWVYTNNADGTGCFGATGDVPDDTLELNGAFYPKTGTQASATSARVECSPVPGTGIFGGGAGVGINDPDPTDAYARALTTIGTSGARQGITVNPLGTGGDAPLPIRGGVASKSFITVESGSLVTDGYVRAEGACAGDIVAGVDDNGAEQRFCNASGSVPVPATPTAPLTSVPTYRNAADYAGSCEFQPGFYNNAAALTTAVNGCGTAHFNNGAYYFDFVDEEHGLQNVWNITTTVLGGDTTSDTTIPGRCATPIARNSGGGVQFVFGGTSRIQVQDTAHVELCGPTNGGSPPMVLYQQGTGSTASPTTLTDVAAATVTNMAGSKIDNLAPSAGSLRDSVAAAGGATASVTFSKNNNDAGLDLRDFPGLAAIPAGSDITSAQVRVKYAKSSAQPLSVTIKDQSPTVNLPAPTIVAPDDTGWASADVAAPLRTSLQSGAFGVTKPTVQLRLLNGTRNDTLKVDAVTLTLTYVPPTLRAAGDVDFISDFGGNFHGEFVVQGATWAPHGFVHLVPGSFDSALVAFRWGLVALGVDFKAQPSQQFGYPLVSIPDAGTGLGSRVTVVDLKVFVCVAAATCSSGGTHALTVRAMITDPPYNTSGTFDGIPEPGRRRIEVLSWAEQH</sequence>
<accession>A0ABP6UV22</accession>
<dbReference type="RefSeq" id="WP_218232743.1">
    <property type="nucleotide sequence ID" value="NZ_BAABBB010000004.1"/>
</dbReference>
<proteinExistence type="predicted"/>
<protein>
    <recommendedName>
        <fullName evidence="4">Type 4 fimbrial biogenesis protein PilX N-terminal domain-containing protein</fullName>
    </recommendedName>
</protein>
<evidence type="ECO:0000313" key="2">
    <source>
        <dbReference type="EMBL" id="GAA3523170.1"/>
    </source>
</evidence>
<keyword evidence="1" id="KW-0812">Transmembrane</keyword>
<gene>
    <name evidence="2" type="ORF">GCM10022263_09340</name>
</gene>
<evidence type="ECO:0008006" key="4">
    <source>
        <dbReference type="Google" id="ProtNLM"/>
    </source>
</evidence>
<dbReference type="Proteomes" id="UP001500301">
    <property type="component" value="Unassembled WGS sequence"/>
</dbReference>
<keyword evidence="1" id="KW-0472">Membrane</keyword>
<dbReference type="EMBL" id="BAABBB010000004">
    <property type="protein sequence ID" value="GAA3523170.1"/>
    <property type="molecule type" value="Genomic_DNA"/>
</dbReference>
<reference evidence="3" key="1">
    <citation type="journal article" date="2019" name="Int. J. Syst. Evol. Microbiol.">
        <title>The Global Catalogue of Microorganisms (GCM) 10K type strain sequencing project: providing services to taxonomists for standard genome sequencing and annotation.</title>
        <authorList>
            <consortium name="The Broad Institute Genomics Platform"/>
            <consortium name="The Broad Institute Genome Sequencing Center for Infectious Disease"/>
            <person name="Wu L."/>
            <person name="Ma J."/>
        </authorList>
    </citation>
    <scope>NUCLEOTIDE SEQUENCE [LARGE SCALE GENOMIC DNA]</scope>
    <source>
        <strain evidence="3">JCM 17460</strain>
    </source>
</reference>
<comment type="caution">
    <text evidence="2">The sequence shown here is derived from an EMBL/GenBank/DDBJ whole genome shotgun (WGS) entry which is preliminary data.</text>
</comment>
<feature type="transmembrane region" description="Helical" evidence="1">
    <location>
        <begin position="12"/>
        <end position="34"/>
    </location>
</feature>
<keyword evidence="3" id="KW-1185">Reference proteome</keyword>
<evidence type="ECO:0000313" key="3">
    <source>
        <dbReference type="Proteomes" id="UP001500301"/>
    </source>
</evidence>